<name>A0A0R3MAA3_9BRAD</name>
<accession>A0A0R3MAA3</accession>
<reference evidence="1 2" key="1">
    <citation type="submission" date="2014-03" db="EMBL/GenBank/DDBJ databases">
        <title>Bradyrhizobium valentinum sp. nov., isolated from effective nodules of Lupinus mariae-josephae, a lupine endemic of basic-lime soils in Eastern Spain.</title>
        <authorList>
            <person name="Duran D."/>
            <person name="Rey L."/>
            <person name="Navarro A."/>
            <person name="Busquets A."/>
            <person name="Imperial J."/>
            <person name="Ruiz-Argueso T."/>
        </authorList>
    </citation>
    <scope>NUCLEOTIDE SEQUENCE [LARGE SCALE GENOMIC DNA]</scope>
    <source>
        <strain evidence="1 2">PAC68</strain>
    </source>
</reference>
<evidence type="ECO:0000313" key="1">
    <source>
        <dbReference type="EMBL" id="KRR14917.1"/>
    </source>
</evidence>
<gene>
    <name evidence="1" type="ORF">CQ12_32265</name>
</gene>
<evidence type="ECO:0000313" key="2">
    <source>
        <dbReference type="Proteomes" id="UP000050863"/>
    </source>
</evidence>
<dbReference type="AlphaFoldDB" id="A0A0R3MAA3"/>
<dbReference type="Proteomes" id="UP000050863">
    <property type="component" value="Unassembled WGS sequence"/>
</dbReference>
<dbReference type="STRING" id="280332.CQ12_32265"/>
<keyword evidence="2" id="KW-1185">Reference proteome</keyword>
<protein>
    <submittedName>
        <fullName evidence="1">Uncharacterized protein</fullName>
    </submittedName>
</protein>
<sequence>MKLHGYRVAAVTANMMAGGDASIFQPQTLKKASGAAEARVDFEEYIVAAGDVFRNEGDARKVCGAGGGTGCRLHENLAVMMTRKIQMTGADVYRLGWADFPARRLGSAAAQVRTRDRDGRIARGKGKCGIWVGREGYRRLLDIECHLACTDRKELFRL</sequence>
<dbReference type="EMBL" id="LLXZ01000009">
    <property type="protein sequence ID" value="KRR14917.1"/>
    <property type="molecule type" value="Genomic_DNA"/>
</dbReference>
<proteinExistence type="predicted"/>
<comment type="caution">
    <text evidence="1">The sequence shown here is derived from an EMBL/GenBank/DDBJ whole genome shotgun (WGS) entry which is preliminary data.</text>
</comment>
<organism evidence="1 2">
    <name type="scientific">Bradyrhizobium jicamae</name>
    <dbReference type="NCBI Taxonomy" id="280332"/>
    <lineage>
        <taxon>Bacteria</taxon>
        <taxon>Pseudomonadati</taxon>
        <taxon>Pseudomonadota</taxon>
        <taxon>Alphaproteobacteria</taxon>
        <taxon>Hyphomicrobiales</taxon>
        <taxon>Nitrobacteraceae</taxon>
        <taxon>Bradyrhizobium</taxon>
    </lineage>
</organism>